<dbReference type="SUPFAM" id="SSF64182">
    <property type="entry name" value="DHH phosphoesterases"/>
    <property type="match status" value="1"/>
</dbReference>
<proteinExistence type="predicted"/>
<evidence type="ECO:0000313" key="3">
    <source>
        <dbReference type="EMBL" id="GAQ94678.1"/>
    </source>
</evidence>
<dbReference type="InterPro" id="IPR001667">
    <property type="entry name" value="DDH_dom"/>
</dbReference>
<dbReference type="EMBL" id="BCNO01000001">
    <property type="protein sequence ID" value="GAQ94678.1"/>
    <property type="molecule type" value="Genomic_DNA"/>
</dbReference>
<evidence type="ECO:0000259" key="2">
    <source>
        <dbReference type="Pfam" id="PF02272"/>
    </source>
</evidence>
<dbReference type="Pfam" id="PF02272">
    <property type="entry name" value="DHHA1"/>
    <property type="match status" value="1"/>
</dbReference>
<dbReference type="Gene3D" id="3.90.1640.10">
    <property type="entry name" value="inorganic pyrophosphatase (n-terminal core)"/>
    <property type="match status" value="1"/>
</dbReference>
<dbReference type="AlphaFoldDB" id="A0A0U9I9M3"/>
<protein>
    <submittedName>
        <fullName evidence="3">Phosphoesterase RecJ domain-containing protein</fullName>
    </submittedName>
</protein>
<dbReference type="InterPro" id="IPR003156">
    <property type="entry name" value="DHHA1_dom"/>
</dbReference>
<evidence type="ECO:0000259" key="1">
    <source>
        <dbReference type="Pfam" id="PF01368"/>
    </source>
</evidence>
<evidence type="ECO:0000313" key="4">
    <source>
        <dbReference type="Proteomes" id="UP000054976"/>
    </source>
</evidence>
<comment type="caution">
    <text evidence="3">The sequence shown here is derived from an EMBL/GenBank/DDBJ whole genome shotgun (WGS) entry which is preliminary data.</text>
</comment>
<gene>
    <name evidence="3" type="ORF">TAGGR_1863</name>
</gene>
<accession>A0A0U9I9M3</accession>
<dbReference type="InterPro" id="IPR038763">
    <property type="entry name" value="DHH_sf"/>
</dbReference>
<dbReference type="PANTHER" id="PTHR47618:SF1">
    <property type="entry name" value="BIFUNCTIONAL OLIGORIBONUCLEASE AND PAP PHOSPHATASE NRNA"/>
    <property type="match status" value="1"/>
</dbReference>
<name>A0A0U9I9M3_9BACT</name>
<dbReference type="STRING" id="86166.TAGGR_1863"/>
<reference evidence="4" key="1">
    <citation type="submission" date="2016-01" db="EMBL/GenBank/DDBJ databases">
        <title>Draft genome sequence of Thermodesulfovibrio aggregans strain TGE-P1.</title>
        <authorList>
            <person name="Sekiguchi Y."/>
            <person name="Ohashi A."/>
            <person name="Matsuura N."/>
            <person name="Tourlousse M.D."/>
        </authorList>
    </citation>
    <scope>NUCLEOTIDE SEQUENCE [LARGE SCALE GENOMIC DNA]</scope>
    <source>
        <strain evidence="4">TGE-P1</strain>
    </source>
</reference>
<dbReference type="Gene3D" id="3.10.310.30">
    <property type="match status" value="1"/>
</dbReference>
<feature type="domain" description="DDH" evidence="1">
    <location>
        <begin position="37"/>
        <end position="185"/>
    </location>
</feature>
<organism evidence="3 4">
    <name type="scientific">Thermodesulfovibrio aggregans</name>
    <dbReference type="NCBI Taxonomy" id="86166"/>
    <lineage>
        <taxon>Bacteria</taxon>
        <taxon>Pseudomonadati</taxon>
        <taxon>Nitrospirota</taxon>
        <taxon>Thermodesulfovibrionia</taxon>
        <taxon>Thermodesulfovibrionales</taxon>
        <taxon>Thermodesulfovibrionaceae</taxon>
        <taxon>Thermodesulfovibrio</taxon>
    </lineage>
</organism>
<dbReference type="GO" id="GO:0003676">
    <property type="term" value="F:nucleic acid binding"/>
    <property type="evidence" value="ECO:0007669"/>
    <property type="project" value="InterPro"/>
</dbReference>
<dbReference type="InterPro" id="IPR051319">
    <property type="entry name" value="Oligoribo/pAp-PDE_c-di-AMP_PDE"/>
</dbReference>
<dbReference type="Proteomes" id="UP000054976">
    <property type="component" value="Unassembled WGS sequence"/>
</dbReference>
<dbReference type="Pfam" id="PF01368">
    <property type="entry name" value="DHH"/>
    <property type="match status" value="1"/>
</dbReference>
<feature type="domain" description="DHHA1" evidence="2">
    <location>
        <begin position="259"/>
        <end position="342"/>
    </location>
</feature>
<keyword evidence="4" id="KW-1185">Reference proteome</keyword>
<sequence length="349" mass="39036">MNFELPVGQLNCPQGGGGGLKPPKELIDTIASNNFFIILTHTTPDGDAFGSAIALKFLLEQFNKKAEIYAEPPPVQYQFLPGIELINNIESFNPHVLNPDSVLVLVDCNSISRVSYRKELKELTSSFSLKLIIDHHIESERNRESISIKWIEPQAAATGIMIYYLIKAMSGKITPQIATNLYTAIIVDTGNFQFDNTSEEVLSIASELVKFGAKPSYIYQQSFESWSENRFKLFVKMLNKVEITPPVATALISKEDFKETETTESDTERFVEFLRILKDVKLSALFREIEKDLVKVSLRSKGDIDVSVIAVEFGGGGHKNAAGYRVKASLQEARDKLIEKLKNFGVFLS</sequence>
<dbReference type="PANTHER" id="PTHR47618">
    <property type="entry name" value="BIFUNCTIONAL OLIGORIBONUCLEASE AND PAP PHOSPHATASE NRNA"/>
    <property type="match status" value="1"/>
</dbReference>